<comment type="caution">
    <text evidence="1">The sequence shown here is derived from an EMBL/GenBank/DDBJ whole genome shotgun (WGS) entry which is preliminary data.</text>
</comment>
<name>A0A8J7WQ53_9ACTN</name>
<dbReference type="AlphaFoldDB" id="A0A8J7WQ53"/>
<dbReference type="Proteomes" id="UP000677913">
    <property type="component" value="Unassembled WGS sequence"/>
</dbReference>
<dbReference type="InterPro" id="IPR026988">
    <property type="entry name" value="YaaC-like"/>
</dbReference>
<reference evidence="1" key="1">
    <citation type="submission" date="2021-04" db="EMBL/GenBank/DDBJ databases">
        <title>Genome based classification of Actinospica acidithermotolerans sp. nov., an actinobacterium isolated from an Indonesian hot spring.</title>
        <authorList>
            <person name="Kusuma A.B."/>
            <person name="Putra K.E."/>
            <person name="Nafisah S."/>
            <person name="Loh J."/>
            <person name="Nouioui I."/>
            <person name="Goodfellow M."/>
        </authorList>
    </citation>
    <scope>NUCLEOTIDE SEQUENCE</scope>
    <source>
        <strain evidence="1">DSM 45618</strain>
    </source>
</reference>
<sequence length="90" mass="9857">MSTVEQRCATRYRGDWWVLPAVSGMDRPLHPLLAWWIVTLALSSLARYEPEAWAGMVDVDQAGSPAVAIEHLLDTALDAVPQMLVNAIAA</sequence>
<dbReference type="EMBL" id="JAGSXH010000060">
    <property type="protein sequence ID" value="MBS2964775.1"/>
    <property type="molecule type" value="Genomic_DNA"/>
</dbReference>
<proteinExistence type="predicted"/>
<protein>
    <submittedName>
        <fullName evidence="1">Uncharacterized protein</fullName>
    </submittedName>
</protein>
<accession>A0A8J7WQ53</accession>
<evidence type="ECO:0000313" key="2">
    <source>
        <dbReference type="Proteomes" id="UP000677913"/>
    </source>
</evidence>
<evidence type="ECO:0000313" key="1">
    <source>
        <dbReference type="EMBL" id="MBS2964775.1"/>
    </source>
</evidence>
<dbReference type="Pfam" id="PF14175">
    <property type="entry name" value="YaaC"/>
    <property type="match status" value="1"/>
</dbReference>
<gene>
    <name evidence="1" type="ORF">KGA66_17080</name>
</gene>
<organism evidence="1 2">
    <name type="scientific">Actinocrinis puniceicyclus</name>
    <dbReference type="NCBI Taxonomy" id="977794"/>
    <lineage>
        <taxon>Bacteria</taxon>
        <taxon>Bacillati</taxon>
        <taxon>Actinomycetota</taxon>
        <taxon>Actinomycetes</taxon>
        <taxon>Catenulisporales</taxon>
        <taxon>Actinospicaceae</taxon>
        <taxon>Actinocrinis</taxon>
    </lineage>
</organism>
<dbReference type="RefSeq" id="WP_211469137.1">
    <property type="nucleotide sequence ID" value="NZ_JAGSXH010000060.1"/>
</dbReference>
<keyword evidence="2" id="KW-1185">Reference proteome</keyword>